<dbReference type="STRING" id="414048.SAMN04489864_10547"/>
<feature type="transmembrane region" description="Helical" evidence="1">
    <location>
        <begin position="283"/>
        <end position="301"/>
    </location>
</feature>
<dbReference type="RefSeq" id="WP_245768071.1">
    <property type="nucleotide sequence ID" value="NZ_FOPP01000005.1"/>
</dbReference>
<sequence length="687" mass="76892">MINYALNVALMLAGCFIFYKLLLQKETFFPLNRFVLLGCLFLSFSLPLIPVPQQLSFRKANNAVLGAELNSTPKVEGVPVPSTNSVNLAKQETSATKASVFKEISPLTLVIWIYWLGVLIFGLNFLFQLCVLIYKSYARPFIQDGKFRIVELTGEQAPCSFANNIFINPDKYDWDTYSQIILHEKIHIQQGHSYDIIFAELALIFQWFNPFAWYYRKAMEDNLEFLTDNELLTHSDIEPASYQMSLVKVSAPNFPASLTTNYNQSILKKRLLMMKSKKSNINATWKYLCIVPLLLVFVSLLNEPVAFGKSTDGKSSSSFLKVSNKGTWFATIKKDKISIRFEDEDNTNNHNNSDFALADFKNIPTAEKGNFSLTREAGTIYFTGKFDGNAGMGSYEFRADEDFFKLLEREGIAANKEKDAMVFYMVNLKKDFIKMLKNQGYTRLSKNDLIPLSALGVTEQYINSLKNQGLDDVSLQDLIPLKALDVDAAFVAGIKKSGYKTVTPSKLITLKAQGIDGEFLKNAKSASDATVHAGVKSPKINTNTNHQTNGNDDEDDMSELGMIIAKKALNITGDYIRTFTNAGLKFSDDELMAIKALGITPAYCKSFENLGLGKLTSEAFVSMKALGLTAEDYKNYQKLGFKTLTVEAVVGAMATGTTPTYIEEMKKRGYNYPSIDKYVEKKVLLGL</sequence>
<organism evidence="3 4">
    <name type="scientific">Pedobacter insulae</name>
    <dbReference type="NCBI Taxonomy" id="414048"/>
    <lineage>
        <taxon>Bacteria</taxon>
        <taxon>Pseudomonadati</taxon>
        <taxon>Bacteroidota</taxon>
        <taxon>Sphingobacteriia</taxon>
        <taxon>Sphingobacteriales</taxon>
        <taxon>Sphingobacteriaceae</taxon>
        <taxon>Pedobacter</taxon>
    </lineage>
</organism>
<evidence type="ECO:0000259" key="2">
    <source>
        <dbReference type="Pfam" id="PF05569"/>
    </source>
</evidence>
<gene>
    <name evidence="3" type="ORF">SAMN04489864_10547</name>
</gene>
<keyword evidence="1" id="KW-0812">Transmembrane</keyword>
<dbReference type="PANTHER" id="PTHR34978:SF3">
    <property type="entry name" value="SLR0241 PROTEIN"/>
    <property type="match status" value="1"/>
</dbReference>
<feature type="transmembrane region" description="Helical" evidence="1">
    <location>
        <begin position="34"/>
        <end position="51"/>
    </location>
</feature>
<dbReference type="Pfam" id="PF05569">
    <property type="entry name" value="Peptidase_M56"/>
    <property type="match status" value="1"/>
</dbReference>
<keyword evidence="1" id="KW-0472">Membrane</keyword>
<keyword evidence="4" id="KW-1185">Reference proteome</keyword>
<dbReference type="InterPro" id="IPR008756">
    <property type="entry name" value="Peptidase_M56"/>
</dbReference>
<evidence type="ECO:0000256" key="1">
    <source>
        <dbReference type="SAM" id="Phobius"/>
    </source>
</evidence>
<dbReference type="InterPro" id="IPR052173">
    <property type="entry name" value="Beta-lactam_resp_regulator"/>
</dbReference>
<feature type="domain" description="Peptidase M56" evidence="2">
    <location>
        <begin position="157"/>
        <end position="273"/>
    </location>
</feature>
<dbReference type="PANTHER" id="PTHR34978">
    <property type="entry name" value="POSSIBLE SENSOR-TRANSDUCER PROTEIN BLAR"/>
    <property type="match status" value="1"/>
</dbReference>
<keyword evidence="1" id="KW-1133">Transmembrane helix</keyword>
<evidence type="ECO:0000313" key="3">
    <source>
        <dbReference type="EMBL" id="SFH09462.1"/>
    </source>
</evidence>
<dbReference type="AlphaFoldDB" id="A0A1I2X7U8"/>
<reference evidence="3 4" key="1">
    <citation type="submission" date="2016-10" db="EMBL/GenBank/DDBJ databases">
        <authorList>
            <person name="de Groot N.N."/>
        </authorList>
    </citation>
    <scope>NUCLEOTIDE SEQUENCE [LARGE SCALE GENOMIC DNA]</scope>
    <source>
        <strain evidence="3 4">DSM 18684</strain>
    </source>
</reference>
<proteinExistence type="predicted"/>
<name>A0A1I2X7U8_9SPHI</name>
<feature type="transmembrane region" description="Helical" evidence="1">
    <location>
        <begin position="6"/>
        <end position="22"/>
    </location>
</feature>
<dbReference type="CDD" id="cd07341">
    <property type="entry name" value="M56_BlaR1_MecR1_like"/>
    <property type="match status" value="1"/>
</dbReference>
<dbReference type="EMBL" id="FOPP01000005">
    <property type="protein sequence ID" value="SFH09462.1"/>
    <property type="molecule type" value="Genomic_DNA"/>
</dbReference>
<dbReference type="Proteomes" id="UP000199666">
    <property type="component" value="Unassembled WGS sequence"/>
</dbReference>
<protein>
    <submittedName>
        <fullName evidence="3">Signal transducer regulating beta-lactamase production, contains metallopeptidase domain</fullName>
    </submittedName>
</protein>
<feature type="transmembrane region" description="Helical" evidence="1">
    <location>
        <begin position="112"/>
        <end position="134"/>
    </location>
</feature>
<evidence type="ECO:0000313" key="4">
    <source>
        <dbReference type="Proteomes" id="UP000199666"/>
    </source>
</evidence>
<accession>A0A1I2X7U8</accession>